<dbReference type="InterPro" id="IPR002562">
    <property type="entry name" value="3'-5'_exonuclease_dom"/>
</dbReference>
<dbReference type="OrthoDB" id="26838at2759"/>
<dbReference type="SMART" id="SM00474">
    <property type="entry name" value="35EXOc"/>
    <property type="match status" value="1"/>
</dbReference>
<dbReference type="InterPro" id="IPR012337">
    <property type="entry name" value="RNaseH-like_sf"/>
</dbReference>
<proteinExistence type="predicted"/>
<dbReference type="Proteomes" id="UP000240493">
    <property type="component" value="Unassembled WGS sequence"/>
</dbReference>
<protein>
    <recommendedName>
        <fullName evidence="1">3'-5' exonuclease domain-containing protein</fullName>
    </recommendedName>
</protein>
<reference evidence="2 3" key="1">
    <citation type="submission" date="2016-07" db="EMBL/GenBank/DDBJ databases">
        <title>Multiple horizontal gene transfer events from other fungi enriched the ability of initially mycotrophic Trichoderma (Ascomycota) to feed on dead plant biomass.</title>
        <authorList>
            <consortium name="DOE Joint Genome Institute"/>
            <person name="Aerts A."/>
            <person name="Atanasova L."/>
            <person name="Chenthamara K."/>
            <person name="Zhang J."/>
            <person name="Grujic M."/>
            <person name="Henrissat B."/>
            <person name="Kuo A."/>
            <person name="Salamov A."/>
            <person name="Lipzen A."/>
            <person name="Labutti K."/>
            <person name="Barry K."/>
            <person name="Miao Y."/>
            <person name="Rahimi M.J."/>
            <person name="Shen Q."/>
            <person name="Grigoriev I.V."/>
            <person name="Kubicek C.P."/>
            <person name="Druzhinina I.S."/>
        </authorList>
    </citation>
    <scope>NUCLEOTIDE SEQUENCE [LARGE SCALE GENOMIC DNA]</scope>
    <source>
        <strain evidence="2 3">CBS 433.97</strain>
    </source>
</reference>
<dbReference type="STRING" id="1042311.A0A2T3YS24"/>
<dbReference type="SUPFAM" id="SSF53098">
    <property type="entry name" value="Ribonuclease H-like"/>
    <property type="match status" value="1"/>
</dbReference>
<dbReference type="PANTHER" id="PTHR43040:SF1">
    <property type="entry name" value="RIBONUCLEASE D"/>
    <property type="match status" value="1"/>
</dbReference>
<evidence type="ECO:0000313" key="2">
    <source>
        <dbReference type="EMBL" id="PTB35380.1"/>
    </source>
</evidence>
<dbReference type="GO" id="GO:0003676">
    <property type="term" value="F:nucleic acid binding"/>
    <property type="evidence" value="ECO:0007669"/>
    <property type="project" value="InterPro"/>
</dbReference>
<gene>
    <name evidence="2" type="ORF">M441DRAFT_74329</name>
</gene>
<dbReference type="InterPro" id="IPR036397">
    <property type="entry name" value="RNaseH_sf"/>
</dbReference>
<organism evidence="2 3">
    <name type="scientific">Trichoderma asperellum (strain ATCC 204424 / CBS 433.97 / NBRC 101777)</name>
    <dbReference type="NCBI Taxonomy" id="1042311"/>
    <lineage>
        <taxon>Eukaryota</taxon>
        <taxon>Fungi</taxon>
        <taxon>Dikarya</taxon>
        <taxon>Ascomycota</taxon>
        <taxon>Pezizomycotina</taxon>
        <taxon>Sordariomycetes</taxon>
        <taxon>Hypocreomycetidae</taxon>
        <taxon>Hypocreales</taxon>
        <taxon>Hypocreaceae</taxon>
        <taxon>Trichoderma</taxon>
    </lineage>
</organism>
<dbReference type="Pfam" id="PF01612">
    <property type="entry name" value="DNA_pol_A_exo1"/>
    <property type="match status" value="1"/>
</dbReference>
<dbReference type="EMBL" id="KZ679276">
    <property type="protein sequence ID" value="PTB35380.1"/>
    <property type="molecule type" value="Genomic_DNA"/>
</dbReference>
<name>A0A2T3YS24_TRIA4</name>
<dbReference type="GO" id="GO:0006139">
    <property type="term" value="P:nucleobase-containing compound metabolic process"/>
    <property type="evidence" value="ECO:0007669"/>
    <property type="project" value="InterPro"/>
</dbReference>
<dbReference type="AlphaFoldDB" id="A0A2T3YS24"/>
<keyword evidence="3" id="KW-1185">Reference proteome</keyword>
<feature type="domain" description="3'-5' exonuclease" evidence="1">
    <location>
        <begin position="7"/>
        <end position="212"/>
    </location>
</feature>
<dbReference type="Gene3D" id="3.30.420.10">
    <property type="entry name" value="Ribonuclease H-like superfamily/Ribonuclease H"/>
    <property type="match status" value="1"/>
</dbReference>
<sequence>MEKPSGCTLVDTVPALSALIDSLKGLPREPPSIYIDLEGVNLSRHGTISILQLYIHPTKMVYLIDVLVLEEKCFSTPGTTGRLTLRDILESKTNPKVFFDVRNDSDALYSHFQIKLAGVIDLQLWELAARPFAGKFVKGLAKCIECDSSLSDSEKLEFLQTKEKGKTLFSPEHGGCYEVFNERPLSKDIQEYCAQDVYLLPDLLKWYTRTTDPRWEKRVAEASQLRVAQSQREDYNGKGGYMTLAPAEWYYKRQKYASWM</sequence>
<dbReference type="PANTHER" id="PTHR43040">
    <property type="entry name" value="RIBONUCLEASE D"/>
    <property type="match status" value="1"/>
</dbReference>
<evidence type="ECO:0000313" key="3">
    <source>
        <dbReference type="Proteomes" id="UP000240493"/>
    </source>
</evidence>
<dbReference type="GO" id="GO:0008408">
    <property type="term" value="F:3'-5' exonuclease activity"/>
    <property type="evidence" value="ECO:0007669"/>
    <property type="project" value="InterPro"/>
</dbReference>
<evidence type="ECO:0000259" key="1">
    <source>
        <dbReference type="SMART" id="SM00474"/>
    </source>
</evidence>
<accession>A0A2T3YS24</accession>